<accession>A0A927N598</accession>
<dbReference type="AlphaFoldDB" id="A0A927N598"/>
<organism evidence="1 2">
    <name type="scientific">Actinopolymorpha pittospori</name>
    <dbReference type="NCBI Taxonomy" id="648752"/>
    <lineage>
        <taxon>Bacteria</taxon>
        <taxon>Bacillati</taxon>
        <taxon>Actinomycetota</taxon>
        <taxon>Actinomycetes</taxon>
        <taxon>Propionibacteriales</taxon>
        <taxon>Actinopolymorphaceae</taxon>
        <taxon>Actinopolymorpha</taxon>
    </lineage>
</organism>
<dbReference type="EMBL" id="JADBEM010000001">
    <property type="protein sequence ID" value="MBE1612641.1"/>
    <property type="molecule type" value="Genomic_DNA"/>
</dbReference>
<proteinExistence type="predicted"/>
<dbReference type="RefSeq" id="WP_192755647.1">
    <property type="nucleotide sequence ID" value="NZ_BAABJL010000164.1"/>
</dbReference>
<protein>
    <submittedName>
        <fullName evidence="1">Uncharacterized protein</fullName>
    </submittedName>
</protein>
<gene>
    <name evidence="1" type="ORF">HEB94_009489</name>
</gene>
<comment type="caution">
    <text evidence="1">The sequence shown here is derived from an EMBL/GenBank/DDBJ whole genome shotgun (WGS) entry which is preliminary data.</text>
</comment>
<name>A0A927N598_9ACTN</name>
<evidence type="ECO:0000313" key="2">
    <source>
        <dbReference type="Proteomes" id="UP000638648"/>
    </source>
</evidence>
<dbReference type="Proteomes" id="UP000638648">
    <property type="component" value="Unassembled WGS sequence"/>
</dbReference>
<keyword evidence="2" id="KW-1185">Reference proteome</keyword>
<evidence type="ECO:0000313" key="1">
    <source>
        <dbReference type="EMBL" id="MBE1612641.1"/>
    </source>
</evidence>
<reference evidence="1" key="1">
    <citation type="submission" date="2020-10" db="EMBL/GenBank/DDBJ databases">
        <title>Sequencing the genomes of 1000 actinobacteria strains.</title>
        <authorList>
            <person name="Klenk H.-P."/>
        </authorList>
    </citation>
    <scope>NUCLEOTIDE SEQUENCE</scope>
    <source>
        <strain evidence="1">DSM 45354</strain>
    </source>
</reference>
<sequence length="66" mass="7565">MSERSGAVMLALASLGLRASGYPPTWRIAYCRRRDERYQQRALIVLDDALTARFAFGRLIEEPQHL</sequence>